<dbReference type="Gene3D" id="3.60.10.10">
    <property type="entry name" value="Endonuclease/exonuclease/phosphatase"/>
    <property type="match status" value="1"/>
</dbReference>
<organism evidence="3 4">
    <name type="scientific">Microtetraspora fusca</name>
    <dbReference type="NCBI Taxonomy" id="1997"/>
    <lineage>
        <taxon>Bacteria</taxon>
        <taxon>Bacillati</taxon>
        <taxon>Actinomycetota</taxon>
        <taxon>Actinomycetes</taxon>
        <taxon>Streptosporangiales</taxon>
        <taxon>Streptosporangiaceae</taxon>
        <taxon>Microtetraspora</taxon>
    </lineage>
</organism>
<keyword evidence="1" id="KW-0812">Transmembrane</keyword>
<keyword evidence="1" id="KW-1133">Transmembrane helix</keyword>
<feature type="domain" description="Endonuclease/exonuclease/phosphatase" evidence="2">
    <location>
        <begin position="121"/>
        <end position="326"/>
    </location>
</feature>
<dbReference type="GO" id="GO:0004519">
    <property type="term" value="F:endonuclease activity"/>
    <property type="evidence" value="ECO:0007669"/>
    <property type="project" value="UniProtKB-KW"/>
</dbReference>
<protein>
    <submittedName>
        <fullName evidence="3">Endonuclease/exonuclease/phosphatase family protein</fullName>
    </submittedName>
</protein>
<gene>
    <name evidence="3" type="ORF">ACFY05_16620</name>
</gene>
<feature type="transmembrane region" description="Helical" evidence="1">
    <location>
        <begin position="58"/>
        <end position="79"/>
    </location>
</feature>
<dbReference type="EMBL" id="JBIAXI010000009">
    <property type="protein sequence ID" value="MFF4774476.1"/>
    <property type="molecule type" value="Genomic_DNA"/>
</dbReference>
<evidence type="ECO:0000313" key="3">
    <source>
        <dbReference type="EMBL" id="MFF4774476.1"/>
    </source>
</evidence>
<keyword evidence="1" id="KW-0472">Membrane</keyword>
<dbReference type="InterPro" id="IPR005135">
    <property type="entry name" value="Endo/exonuclease/phosphatase"/>
</dbReference>
<proteinExistence type="predicted"/>
<keyword evidence="3" id="KW-0540">Nuclease</keyword>
<evidence type="ECO:0000313" key="4">
    <source>
        <dbReference type="Proteomes" id="UP001602119"/>
    </source>
</evidence>
<keyword evidence="4" id="KW-1185">Reference proteome</keyword>
<keyword evidence="3" id="KW-0255">Endonuclease</keyword>
<evidence type="ECO:0000259" key="2">
    <source>
        <dbReference type="Pfam" id="PF03372"/>
    </source>
</evidence>
<dbReference type="RefSeq" id="WP_387342815.1">
    <property type="nucleotide sequence ID" value="NZ_JBIAXI010000009.1"/>
</dbReference>
<feature type="transmembrane region" description="Helical" evidence="1">
    <location>
        <begin position="25"/>
        <end position="46"/>
    </location>
</feature>
<dbReference type="InterPro" id="IPR036691">
    <property type="entry name" value="Endo/exonu/phosph_ase_sf"/>
</dbReference>
<name>A0ABW6V593_MICFU</name>
<dbReference type="SUPFAM" id="SSF56219">
    <property type="entry name" value="DNase I-like"/>
    <property type="match status" value="1"/>
</dbReference>
<dbReference type="Pfam" id="PF03372">
    <property type="entry name" value="Exo_endo_phos"/>
    <property type="match status" value="1"/>
</dbReference>
<accession>A0ABW6V593</accession>
<dbReference type="Proteomes" id="UP001602119">
    <property type="component" value="Unassembled WGS sequence"/>
</dbReference>
<keyword evidence="3" id="KW-0378">Hydrolase</keyword>
<reference evidence="3 4" key="1">
    <citation type="submission" date="2024-10" db="EMBL/GenBank/DDBJ databases">
        <title>The Natural Products Discovery Center: Release of the First 8490 Sequenced Strains for Exploring Actinobacteria Biosynthetic Diversity.</title>
        <authorList>
            <person name="Kalkreuter E."/>
            <person name="Kautsar S.A."/>
            <person name="Yang D."/>
            <person name="Bader C.D."/>
            <person name="Teijaro C.N."/>
            <person name="Fluegel L."/>
            <person name="Davis C.M."/>
            <person name="Simpson J.R."/>
            <person name="Lauterbach L."/>
            <person name="Steele A.D."/>
            <person name="Gui C."/>
            <person name="Meng S."/>
            <person name="Li G."/>
            <person name="Viehrig K."/>
            <person name="Ye F."/>
            <person name="Su P."/>
            <person name="Kiefer A.F."/>
            <person name="Nichols A."/>
            <person name="Cepeda A.J."/>
            <person name="Yan W."/>
            <person name="Fan B."/>
            <person name="Jiang Y."/>
            <person name="Adhikari A."/>
            <person name="Zheng C.-J."/>
            <person name="Schuster L."/>
            <person name="Cowan T.M."/>
            <person name="Smanski M.J."/>
            <person name="Chevrette M.G."/>
            <person name="De Carvalho L.P.S."/>
            <person name="Shen B."/>
        </authorList>
    </citation>
    <scope>NUCLEOTIDE SEQUENCE [LARGE SCALE GENOMIC DNA]</scope>
    <source>
        <strain evidence="3 4">NPDC001281</strain>
    </source>
</reference>
<comment type="caution">
    <text evidence="3">The sequence shown here is derived from an EMBL/GenBank/DDBJ whole genome shotgun (WGS) entry which is preliminary data.</text>
</comment>
<feature type="transmembrane region" description="Helical" evidence="1">
    <location>
        <begin position="86"/>
        <end position="104"/>
    </location>
</feature>
<evidence type="ECO:0000256" key="1">
    <source>
        <dbReference type="SAM" id="Phobius"/>
    </source>
</evidence>
<sequence length="340" mass="35498">MPITGTSSAAATETVTTAGTRRSSAVVSVALWLALAPFAGWAALRLTGWEPAFRWSQLVSFTPYAAAGSVVPPLVALALRRRAAAVAALAVAAALASAVLPRALPDGGPPVTGTELRVMAANLYYSSTPSDALMAEVRRRRPDVLVLSELQSGTVAELDRAGIAGLLPYRAGLAGARSKGTAIYSRLPIEEEGPPLPGPGPLSVPAVVTLPGGQRLDVVGVHTCAPTGGWRARCWAGSVRGLPAANGRLRVLAGDFNATLDHRVLRDLVATGYRDAADATGHGLAMTWPYRDHPRWFPKAAIDHVLADSRIGVRGFATVDLPRSDHRAVVADLTIPREGA</sequence>